<feature type="domain" description="GspD-like N0" evidence="5">
    <location>
        <begin position="21"/>
        <end position="90"/>
    </location>
</feature>
<reference evidence="6" key="1">
    <citation type="submission" date="2022-09" db="EMBL/GenBank/DDBJ databases">
        <title>Intensive care unit water sources are persistently colonized with multi-drug resistant bacteria and are the site of extensive horizontal gene transfer of antibiotic resistance genes.</title>
        <authorList>
            <person name="Diorio-Toth L."/>
        </authorList>
    </citation>
    <scope>NUCLEOTIDE SEQUENCE</scope>
    <source>
        <strain evidence="6">GD03918</strain>
    </source>
</reference>
<protein>
    <submittedName>
        <fullName evidence="6">Type II secretion system protein GspD</fullName>
    </submittedName>
</protein>
<dbReference type="Gene3D" id="3.30.1370.120">
    <property type="match status" value="1"/>
</dbReference>
<evidence type="ECO:0000256" key="3">
    <source>
        <dbReference type="ARBA" id="ARBA00023136"/>
    </source>
</evidence>
<dbReference type="AlphaFoldDB" id="A0AAJ1NTR1"/>
<evidence type="ECO:0000313" key="6">
    <source>
        <dbReference type="EMBL" id="MDH0965715.1"/>
    </source>
</evidence>
<dbReference type="RefSeq" id="WP_341801908.1">
    <property type="nucleotide sequence ID" value="NZ_JAOCBF010000039.1"/>
</dbReference>
<evidence type="ECO:0000259" key="4">
    <source>
        <dbReference type="Pfam" id="PF03958"/>
    </source>
</evidence>
<comment type="subcellular location">
    <subcellularLocation>
        <location evidence="1">Membrane</location>
    </subcellularLocation>
</comment>
<dbReference type="InterPro" id="IPR049371">
    <property type="entry name" value="GspD-like_N0"/>
</dbReference>
<evidence type="ECO:0000256" key="2">
    <source>
        <dbReference type="ARBA" id="ARBA00022729"/>
    </source>
</evidence>
<comment type="caution">
    <text evidence="6">The sequence shown here is derived from an EMBL/GenBank/DDBJ whole genome shotgun (WGS) entry which is preliminary data.</text>
</comment>
<evidence type="ECO:0000313" key="7">
    <source>
        <dbReference type="Proteomes" id="UP001159937"/>
    </source>
</evidence>
<dbReference type="Proteomes" id="UP001159937">
    <property type="component" value="Unassembled WGS sequence"/>
</dbReference>
<dbReference type="InterPro" id="IPR005644">
    <property type="entry name" value="NolW-like"/>
</dbReference>
<dbReference type="PANTHER" id="PTHR30332:SF24">
    <property type="entry name" value="SECRETIN GSPD-RELATED"/>
    <property type="match status" value="1"/>
</dbReference>
<feature type="non-terminal residue" evidence="6">
    <location>
        <position position="153"/>
    </location>
</feature>
<dbReference type="InterPro" id="IPR038591">
    <property type="entry name" value="NolW-like_sf"/>
</dbReference>
<dbReference type="Pfam" id="PF21305">
    <property type="entry name" value="type_II_gspD_N0"/>
    <property type="match status" value="1"/>
</dbReference>
<feature type="domain" description="NolW-like" evidence="4">
    <location>
        <begin position="117"/>
        <end position="153"/>
    </location>
</feature>
<dbReference type="InterPro" id="IPR050810">
    <property type="entry name" value="Bact_Secretion_Sys_Channel"/>
</dbReference>
<dbReference type="GO" id="GO:0015627">
    <property type="term" value="C:type II protein secretion system complex"/>
    <property type="evidence" value="ECO:0007669"/>
    <property type="project" value="TreeGrafter"/>
</dbReference>
<dbReference type="PANTHER" id="PTHR30332">
    <property type="entry name" value="PROBABLE GENERAL SECRETION PATHWAY PROTEIN D"/>
    <property type="match status" value="1"/>
</dbReference>
<keyword evidence="3" id="KW-0472">Membrane</keyword>
<accession>A0AAJ1NTR1</accession>
<evidence type="ECO:0000259" key="5">
    <source>
        <dbReference type="Pfam" id="PF21305"/>
    </source>
</evidence>
<dbReference type="GO" id="GO:0016020">
    <property type="term" value="C:membrane"/>
    <property type="evidence" value="ECO:0007669"/>
    <property type="project" value="UniProtKB-SubCell"/>
</dbReference>
<name>A0AAJ1NTR1_9ENTR</name>
<gene>
    <name evidence="6" type="ORF">N5C89_23045</name>
</gene>
<evidence type="ECO:0000256" key="1">
    <source>
        <dbReference type="ARBA" id="ARBA00004370"/>
    </source>
</evidence>
<keyword evidence="2" id="KW-0732">Signal</keyword>
<proteinExistence type="predicted"/>
<dbReference type="GO" id="GO:0009306">
    <property type="term" value="P:protein secretion"/>
    <property type="evidence" value="ECO:0007669"/>
    <property type="project" value="TreeGrafter"/>
</dbReference>
<sequence>MLLVFAALLLKPAAAEEFSASFKGTDIQEFINTVSKNLNKTVIIDPSVRGTITVRSYDMLNEEQYYQFFLSVLDVYGFAVINMNNGVLKVVRSKDAKTAAVPVASDAAPGIGDEVVTRVVPLTNVAARDLAPLLRQLNDNAGAGSVVHYEPSN</sequence>
<organism evidence="6 7">
    <name type="scientific">Klebsiella michiganensis</name>
    <dbReference type="NCBI Taxonomy" id="1134687"/>
    <lineage>
        <taxon>Bacteria</taxon>
        <taxon>Pseudomonadati</taxon>
        <taxon>Pseudomonadota</taxon>
        <taxon>Gammaproteobacteria</taxon>
        <taxon>Enterobacterales</taxon>
        <taxon>Enterobacteriaceae</taxon>
        <taxon>Klebsiella/Raoultella group</taxon>
        <taxon>Klebsiella</taxon>
    </lineage>
</organism>
<dbReference type="EMBL" id="JAOCBF010000039">
    <property type="protein sequence ID" value="MDH0965715.1"/>
    <property type="molecule type" value="Genomic_DNA"/>
</dbReference>
<dbReference type="Pfam" id="PF03958">
    <property type="entry name" value="Secretin_N"/>
    <property type="match status" value="1"/>
</dbReference>